<gene>
    <name evidence="11" type="ORF">GCM10011613_14080</name>
</gene>
<keyword evidence="12" id="KW-1185">Reference proteome</keyword>
<evidence type="ECO:0000256" key="2">
    <source>
        <dbReference type="ARBA" id="ARBA00005684"/>
    </source>
</evidence>
<dbReference type="Gene3D" id="3.20.20.80">
    <property type="entry name" value="Glycosidases"/>
    <property type="match status" value="1"/>
</dbReference>
<keyword evidence="6 10" id="KW-0808">Transferase</keyword>
<dbReference type="InterPro" id="IPR017853">
    <property type="entry name" value="GH"/>
</dbReference>
<dbReference type="Proteomes" id="UP000619761">
    <property type="component" value="Unassembled WGS sequence"/>
</dbReference>
<dbReference type="PANTHER" id="PTHR32438:SF5">
    <property type="entry name" value="4-ALPHA-GLUCANOTRANSFERASE DPE1, CHLOROPLASTIC_AMYLOPLASTIC"/>
    <property type="match status" value="1"/>
</dbReference>
<dbReference type="EC" id="2.4.1.25" evidence="3 10"/>
<dbReference type="InterPro" id="IPR003385">
    <property type="entry name" value="Glyco_hydro_77"/>
</dbReference>
<comment type="catalytic activity">
    <reaction evidence="1 10">
        <text>Transfers a segment of a (1-&gt;4)-alpha-D-glucan to a new position in an acceptor, which may be glucose or a (1-&gt;4)-alpha-D-glucan.</text>
        <dbReference type="EC" id="2.4.1.25"/>
    </reaction>
</comment>
<evidence type="ECO:0000313" key="12">
    <source>
        <dbReference type="Proteomes" id="UP000619761"/>
    </source>
</evidence>
<organism evidence="11 12">
    <name type="scientific">Cellvibrio zantedeschiae</name>
    <dbReference type="NCBI Taxonomy" id="1237077"/>
    <lineage>
        <taxon>Bacteria</taxon>
        <taxon>Pseudomonadati</taxon>
        <taxon>Pseudomonadota</taxon>
        <taxon>Gammaproteobacteria</taxon>
        <taxon>Cellvibrionales</taxon>
        <taxon>Cellvibrionaceae</taxon>
        <taxon>Cellvibrio</taxon>
    </lineage>
</organism>
<accession>A0ABQ3AXB1</accession>
<keyword evidence="5 10" id="KW-0328">Glycosyltransferase</keyword>
<dbReference type="Pfam" id="PF02446">
    <property type="entry name" value="Glyco_hydro_77"/>
    <property type="match status" value="1"/>
</dbReference>
<evidence type="ECO:0000256" key="4">
    <source>
        <dbReference type="ARBA" id="ARBA00020295"/>
    </source>
</evidence>
<evidence type="ECO:0000256" key="6">
    <source>
        <dbReference type="ARBA" id="ARBA00022679"/>
    </source>
</evidence>
<name>A0ABQ3AXB1_9GAMM</name>
<dbReference type="RefSeq" id="WP_189417050.1">
    <property type="nucleotide sequence ID" value="NZ_BMYZ01000001.1"/>
</dbReference>
<evidence type="ECO:0000256" key="5">
    <source>
        <dbReference type="ARBA" id="ARBA00022676"/>
    </source>
</evidence>
<keyword evidence="7 10" id="KW-0119">Carbohydrate metabolism</keyword>
<evidence type="ECO:0000256" key="7">
    <source>
        <dbReference type="ARBA" id="ARBA00023277"/>
    </source>
</evidence>
<dbReference type="EMBL" id="BMYZ01000001">
    <property type="protein sequence ID" value="GGY70763.1"/>
    <property type="molecule type" value="Genomic_DNA"/>
</dbReference>
<evidence type="ECO:0000256" key="8">
    <source>
        <dbReference type="ARBA" id="ARBA00031423"/>
    </source>
</evidence>
<evidence type="ECO:0000313" key="11">
    <source>
        <dbReference type="EMBL" id="GGY70763.1"/>
    </source>
</evidence>
<sequence>MPNNAANVFPLFQARRAGVLLHPTSLPNASSFFQHKPYPQMHGTLGKDAYLFVDFLAQSGLSVWQMLPTTPTHADLSPYQSVSAHAGNPELISIDWLVHHGWVDANEDWNHVAATKESLQKIRSACADQFYQRLGQSEHLLERLSKFCDENRYWLDDFVLFMALRKHFGNSPWSQWPNVLKQRQEGALNEFREFLALDISLYVFEQFAFAEQWKALAGYAKAKNIYLFGDMPIFVAHDSADVWAGQKFFNLDHDGNALTVAGVPPDYFSETGQHWGNPHYNWQEMEQHQFSWWIYRLRTQLNQFDLIRIDHFRGFEAFWEIPGDSLDARGGRWVKAPGEAFLSACFKAFPDLPLVAENLGLITPEVEDLRHQFNLPGMLVLQFAFDGNNKNPHLPHRHSVSDVIYTGTHDNDTTVGWYESLTDEQQLFVHNYLYASNQPIHWLLIESALASVAPLAIIPLQDFLALDGEHRMNMPGTTGTNWQWQFTWTQFPDELGEQIHSRLYRYDRLS</sequence>
<evidence type="ECO:0000256" key="1">
    <source>
        <dbReference type="ARBA" id="ARBA00000439"/>
    </source>
</evidence>
<evidence type="ECO:0000256" key="10">
    <source>
        <dbReference type="RuleBase" id="RU361207"/>
    </source>
</evidence>
<dbReference type="NCBIfam" id="NF011080">
    <property type="entry name" value="PRK14508.1-3"/>
    <property type="match status" value="1"/>
</dbReference>
<evidence type="ECO:0000256" key="9">
    <source>
        <dbReference type="ARBA" id="ARBA00031501"/>
    </source>
</evidence>
<proteinExistence type="inferred from homology"/>
<dbReference type="SUPFAM" id="SSF51445">
    <property type="entry name" value="(Trans)glycosidases"/>
    <property type="match status" value="1"/>
</dbReference>
<protein>
    <recommendedName>
        <fullName evidence="4 10">4-alpha-glucanotransferase</fullName>
        <ecNumber evidence="3 10">2.4.1.25</ecNumber>
    </recommendedName>
    <alternativeName>
        <fullName evidence="8 10">Amylomaltase</fullName>
    </alternativeName>
    <alternativeName>
        <fullName evidence="9 10">Disproportionating enzyme</fullName>
    </alternativeName>
</protein>
<dbReference type="PANTHER" id="PTHR32438">
    <property type="entry name" value="4-ALPHA-GLUCANOTRANSFERASE DPE1, CHLOROPLASTIC/AMYLOPLASTIC"/>
    <property type="match status" value="1"/>
</dbReference>
<comment type="caution">
    <text evidence="11">The sequence shown here is derived from an EMBL/GenBank/DDBJ whole genome shotgun (WGS) entry which is preliminary data.</text>
</comment>
<reference evidence="12" key="1">
    <citation type="journal article" date="2019" name="Int. J. Syst. Evol. Microbiol.">
        <title>The Global Catalogue of Microorganisms (GCM) 10K type strain sequencing project: providing services to taxonomists for standard genome sequencing and annotation.</title>
        <authorList>
            <consortium name="The Broad Institute Genomics Platform"/>
            <consortium name="The Broad Institute Genome Sequencing Center for Infectious Disease"/>
            <person name="Wu L."/>
            <person name="Ma J."/>
        </authorList>
    </citation>
    <scope>NUCLEOTIDE SEQUENCE [LARGE SCALE GENOMIC DNA]</scope>
    <source>
        <strain evidence="12">KCTC 32239</strain>
    </source>
</reference>
<evidence type="ECO:0000256" key="3">
    <source>
        <dbReference type="ARBA" id="ARBA00012560"/>
    </source>
</evidence>
<comment type="similarity">
    <text evidence="2 10">Belongs to the disproportionating enzyme family.</text>
</comment>
<dbReference type="NCBIfam" id="TIGR00217">
    <property type="entry name" value="malQ"/>
    <property type="match status" value="1"/>
</dbReference>